<comment type="caution">
    <text evidence="2">The sequence shown here is derived from an EMBL/GenBank/DDBJ whole genome shotgun (WGS) entry which is preliminary data.</text>
</comment>
<organism evidence="2 3">
    <name type="scientific">Puccinia graminis f. sp. tritici</name>
    <dbReference type="NCBI Taxonomy" id="56615"/>
    <lineage>
        <taxon>Eukaryota</taxon>
        <taxon>Fungi</taxon>
        <taxon>Dikarya</taxon>
        <taxon>Basidiomycota</taxon>
        <taxon>Pucciniomycotina</taxon>
        <taxon>Pucciniomycetes</taxon>
        <taxon>Pucciniales</taxon>
        <taxon>Pucciniaceae</taxon>
        <taxon>Puccinia</taxon>
    </lineage>
</organism>
<dbReference type="EMBL" id="VSWC01000093">
    <property type="protein sequence ID" value="KAA1089702.1"/>
    <property type="molecule type" value="Genomic_DNA"/>
</dbReference>
<proteinExistence type="predicted"/>
<evidence type="ECO:0000313" key="3">
    <source>
        <dbReference type="Proteomes" id="UP000324748"/>
    </source>
</evidence>
<feature type="region of interest" description="Disordered" evidence="1">
    <location>
        <begin position="71"/>
        <end position="104"/>
    </location>
</feature>
<gene>
    <name evidence="2" type="ORF">PGT21_027701</name>
</gene>
<dbReference type="Proteomes" id="UP000324748">
    <property type="component" value="Unassembled WGS sequence"/>
</dbReference>
<accession>A0A5B0NM35</accession>
<keyword evidence="3" id="KW-1185">Reference proteome</keyword>
<reference evidence="2 3" key="1">
    <citation type="submission" date="2019-05" db="EMBL/GenBank/DDBJ databases">
        <title>Emergence of the Ug99 lineage of the wheat stem rust pathogen through somatic hybridization.</title>
        <authorList>
            <person name="Li F."/>
            <person name="Upadhyaya N.M."/>
            <person name="Sperschneider J."/>
            <person name="Matny O."/>
            <person name="Nguyen-Phuc H."/>
            <person name="Mago R."/>
            <person name="Raley C."/>
            <person name="Miller M.E."/>
            <person name="Silverstein K.A.T."/>
            <person name="Henningsen E."/>
            <person name="Hirsch C.D."/>
            <person name="Visser B."/>
            <person name="Pretorius Z.A."/>
            <person name="Steffenson B.J."/>
            <person name="Schwessinger B."/>
            <person name="Dodds P.N."/>
            <person name="Figueroa M."/>
        </authorList>
    </citation>
    <scope>NUCLEOTIDE SEQUENCE [LARGE SCALE GENOMIC DNA]</scope>
    <source>
        <strain evidence="2">21-0</strain>
    </source>
</reference>
<dbReference type="AlphaFoldDB" id="A0A5B0NM35"/>
<name>A0A5B0NM35_PUCGR</name>
<sequence length="104" mass="11764">MLAATRGAAENHPSVKRRVTVGILIVAELWSKKVRTGRVFFNVVRNQAYDYEEDFEAFTYELVWASITPSFRSPKQKNDFRTLNSGDACRTMQPRPGLSQNGPA</sequence>
<evidence type="ECO:0000313" key="2">
    <source>
        <dbReference type="EMBL" id="KAA1089702.1"/>
    </source>
</evidence>
<protein>
    <submittedName>
        <fullName evidence="2">Uncharacterized protein</fullName>
    </submittedName>
</protein>
<evidence type="ECO:0000256" key="1">
    <source>
        <dbReference type="SAM" id="MobiDB-lite"/>
    </source>
</evidence>